<dbReference type="InterPro" id="IPR002762">
    <property type="entry name" value="CbiX-like"/>
</dbReference>
<dbReference type="PANTHER" id="PTHR33542">
    <property type="entry name" value="SIROHYDROCHLORIN FERROCHELATASE, CHLOROPLASTIC"/>
    <property type="match status" value="1"/>
</dbReference>
<accession>A0A3M9MIG1</accession>
<dbReference type="Proteomes" id="UP000271678">
    <property type="component" value="Unassembled WGS sequence"/>
</dbReference>
<dbReference type="InterPro" id="IPR050963">
    <property type="entry name" value="Sirohydro_Cobaltochel/CbiX"/>
</dbReference>
<dbReference type="OrthoDB" id="7345302at2"/>
<gene>
    <name evidence="3" type="ORF">EFY87_01285</name>
</gene>
<dbReference type="CDD" id="cd03416">
    <property type="entry name" value="CbiX_SirB_N"/>
    <property type="match status" value="1"/>
</dbReference>
<protein>
    <submittedName>
        <fullName evidence="3">Sirohydrochlorin chelatase</fullName>
    </submittedName>
</protein>
<keyword evidence="2" id="KW-0456">Lyase</keyword>
<reference evidence="3 4" key="1">
    <citation type="submission" date="2018-11" db="EMBL/GenBank/DDBJ databases">
        <title>Draft genome of Simplicispira Flexivirga sp. BO-16.</title>
        <authorList>
            <person name="Im W.T."/>
        </authorList>
    </citation>
    <scope>NUCLEOTIDE SEQUENCE [LARGE SCALE GENOMIC DNA]</scope>
    <source>
        <strain evidence="3 4">BO-16</strain>
    </source>
</reference>
<evidence type="ECO:0000256" key="1">
    <source>
        <dbReference type="ARBA" id="ARBA00022723"/>
    </source>
</evidence>
<keyword evidence="1" id="KW-0479">Metal-binding</keyword>
<dbReference type="GO" id="GO:0046872">
    <property type="term" value="F:metal ion binding"/>
    <property type="evidence" value="ECO:0007669"/>
    <property type="project" value="UniProtKB-KW"/>
</dbReference>
<organism evidence="3 4">
    <name type="scientific">Flexivirga caeni</name>
    <dbReference type="NCBI Taxonomy" id="2294115"/>
    <lineage>
        <taxon>Bacteria</taxon>
        <taxon>Bacillati</taxon>
        <taxon>Actinomycetota</taxon>
        <taxon>Actinomycetes</taxon>
        <taxon>Micrococcales</taxon>
        <taxon>Dermacoccaceae</taxon>
        <taxon>Flexivirga</taxon>
    </lineage>
</organism>
<dbReference type="Gene3D" id="3.40.50.1400">
    <property type="match status" value="2"/>
</dbReference>
<dbReference type="Pfam" id="PF01903">
    <property type="entry name" value="CbiX"/>
    <property type="match status" value="2"/>
</dbReference>
<comment type="caution">
    <text evidence="3">The sequence shown here is derived from an EMBL/GenBank/DDBJ whole genome shotgun (WGS) entry which is preliminary data.</text>
</comment>
<dbReference type="GO" id="GO:0016829">
    <property type="term" value="F:lyase activity"/>
    <property type="evidence" value="ECO:0007669"/>
    <property type="project" value="UniProtKB-KW"/>
</dbReference>
<keyword evidence="4" id="KW-1185">Reference proteome</keyword>
<evidence type="ECO:0000256" key="2">
    <source>
        <dbReference type="ARBA" id="ARBA00023239"/>
    </source>
</evidence>
<dbReference type="PANTHER" id="PTHR33542:SF5">
    <property type="entry name" value="FERROCHELATASE CHE1"/>
    <property type="match status" value="1"/>
</dbReference>
<dbReference type="RefSeq" id="WP_123269487.1">
    <property type="nucleotide sequence ID" value="NZ_RJJQ01000001.1"/>
</dbReference>
<evidence type="ECO:0000313" key="3">
    <source>
        <dbReference type="EMBL" id="RNI25296.1"/>
    </source>
</evidence>
<dbReference type="AlphaFoldDB" id="A0A3M9MIG1"/>
<name>A0A3M9MIG1_9MICO</name>
<proteinExistence type="predicted"/>
<dbReference type="EMBL" id="RJJQ01000001">
    <property type="protein sequence ID" value="RNI25296.1"/>
    <property type="molecule type" value="Genomic_DNA"/>
</dbReference>
<evidence type="ECO:0000313" key="4">
    <source>
        <dbReference type="Proteomes" id="UP000271678"/>
    </source>
</evidence>
<dbReference type="SUPFAM" id="SSF53800">
    <property type="entry name" value="Chelatase"/>
    <property type="match status" value="1"/>
</dbReference>
<sequence>MRNVPALVLVAHGTANATGQRTVLQVRAQVQRRLPGVRVVDAYVDVQLPRLRDVVDSLVREEIPTVIVPLLLSTGYHVEVDVARAAAAPLVTAAPPLGPHPVLAQILRDRLAEAGATTSDPVVLAAAGSSRPGAALAVQVVAERLALLRPGRVTAGFASATTPSVEQAIADATTEGRRVYVASYLLGHGFFHERLRRLDARVTAPIGADRRIAELAIERYRTAARSFSTRPVPAFVA</sequence>